<dbReference type="EMBL" id="JALJXV010000009">
    <property type="protein sequence ID" value="MCP1676497.1"/>
    <property type="molecule type" value="Genomic_DNA"/>
</dbReference>
<reference evidence="3" key="1">
    <citation type="submission" date="2022-03" db="EMBL/GenBank/DDBJ databases">
        <title>Genomic Encyclopedia of Type Strains, Phase III (KMG-III): the genomes of soil and plant-associated and newly described type strains.</title>
        <authorList>
            <person name="Whitman W."/>
        </authorList>
    </citation>
    <scope>NUCLEOTIDE SEQUENCE</scope>
    <source>
        <strain evidence="3">ANL 6-2</strain>
    </source>
</reference>
<dbReference type="CDD" id="cd00840">
    <property type="entry name" value="MPP_Mre11_N"/>
    <property type="match status" value="1"/>
</dbReference>
<dbReference type="PANTHER" id="PTHR30337">
    <property type="entry name" value="COMPONENT OF ATP-DEPENDENT DSDNA EXONUCLEASE"/>
    <property type="match status" value="1"/>
</dbReference>
<dbReference type="AlphaFoldDB" id="A0AAE3GA00"/>
<sequence>MPLKLLAVGDLHLGRRPGGLPEFLRSPEASRPLSPAAALNHLVDTAIARSVDVVAFAGDVVEQEDDFFEAYGELRRAVQRLHAAGIKVAAVAGNHDVQVLPALADELADFRLLGRDGRWENLPLEGADGTGVNLCGWSFPSPVVRTSPLSGQSLPRDTGPTLGLLHCDRDQSSSPHAPVRSNELSDAGVDAWLLGHIHKPDALSVSNPMGYLGSVTPLRATETGAHGPWLVTVGPTGLDDLVQWPLAPLRWDSITVPIDNMSDAIAARSRMLDALKRHAQQVMAAEFQPEVLGVRIRFTGRSRLRSSIEELLSGENLDDVSVVDGLRCFVSRIEYDLRPEADLDELARRHDPVGLMAQRLLLIDQAPDNPQRQALLDDARRRLDDASTDRAWDVLPSPDWTDEALSDLLRETIIGGLDALLRQREDDSA</sequence>
<organism evidence="3 4">
    <name type="scientific">Natronocella acetinitrilica</name>
    <dbReference type="NCBI Taxonomy" id="414046"/>
    <lineage>
        <taxon>Bacteria</taxon>
        <taxon>Pseudomonadati</taxon>
        <taxon>Pseudomonadota</taxon>
        <taxon>Gammaproteobacteria</taxon>
        <taxon>Chromatiales</taxon>
        <taxon>Ectothiorhodospiraceae</taxon>
        <taxon>Natronocella</taxon>
    </lineage>
</organism>
<evidence type="ECO:0000256" key="1">
    <source>
        <dbReference type="ARBA" id="ARBA00022801"/>
    </source>
</evidence>
<accession>A0AAE3GA00</accession>
<evidence type="ECO:0000313" key="4">
    <source>
        <dbReference type="Proteomes" id="UP001205843"/>
    </source>
</evidence>
<proteinExistence type="predicted"/>
<evidence type="ECO:0000313" key="3">
    <source>
        <dbReference type="EMBL" id="MCP1676497.1"/>
    </source>
</evidence>
<dbReference type="Pfam" id="PF00149">
    <property type="entry name" value="Metallophos"/>
    <property type="match status" value="1"/>
</dbReference>
<dbReference type="InterPro" id="IPR029052">
    <property type="entry name" value="Metallo-depent_PP-like"/>
</dbReference>
<dbReference type="InterPro" id="IPR004843">
    <property type="entry name" value="Calcineurin-like_PHP"/>
</dbReference>
<keyword evidence="1" id="KW-0378">Hydrolase</keyword>
<feature type="domain" description="Calcineurin-like phosphoesterase" evidence="2">
    <location>
        <begin position="4"/>
        <end position="200"/>
    </location>
</feature>
<protein>
    <submittedName>
        <fullName evidence="3">DNA repair exonuclease SbcCD nuclease subunit</fullName>
    </submittedName>
</protein>
<dbReference type="RefSeq" id="WP_253482777.1">
    <property type="nucleotide sequence ID" value="NZ_JALJXV010000009.1"/>
</dbReference>
<name>A0AAE3GA00_9GAMM</name>
<keyword evidence="3" id="KW-0269">Exonuclease</keyword>
<dbReference type="PANTHER" id="PTHR30337:SF7">
    <property type="entry name" value="PHOSPHOESTERASE"/>
    <property type="match status" value="1"/>
</dbReference>
<gene>
    <name evidence="3" type="ORF">J2T57_003658</name>
</gene>
<dbReference type="InterPro" id="IPR041796">
    <property type="entry name" value="Mre11_N"/>
</dbReference>
<dbReference type="GO" id="GO:0004527">
    <property type="term" value="F:exonuclease activity"/>
    <property type="evidence" value="ECO:0007669"/>
    <property type="project" value="UniProtKB-KW"/>
</dbReference>
<dbReference type="InterPro" id="IPR050535">
    <property type="entry name" value="DNA_Repair-Maintenance_Comp"/>
</dbReference>
<comment type="caution">
    <text evidence="3">The sequence shown here is derived from an EMBL/GenBank/DDBJ whole genome shotgun (WGS) entry which is preliminary data.</text>
</comment>
<dbReference type="Proteomes" id="UP001205843">
    <property type="component" value="Unassembled WGS sequence"/>
</dbReference>
<dbReference type="SUPFAM" id="SSF56300">
    <property type="entry name" value="Metallo-dependent phosphatases"/>
    <property type="match status" value="1"/>
</dbReference>
<keyword evidence="3" id="KW-0540">Nuclease</keyword>
<keyword evidence="4" id="KW-1185">Reference proteome</keyword>
<dbReference type="Gene3D" id="3.60.21.10">
    <property type="match status" value="1"/>
</dbReference>
<evidence type="ECO:0000259" key="2">
    <source>
        <dbReference type="Pfam" id="PF00149"/>
    </source>
</evidence>